<feature type="compositionally biased region" description="Acidic residues" evidence="1">
    <location>
        <begin position="233"/>
        <end position="271"/>
    </location>
</feature>
<organism evidence="2 3">
    <name type="scientific">Vanrija pseudolonga</name>
    <dbReference type="NCBI Taxonomy" id="143232"/>
    <lineage>
        <taxon>Eukaryota</taxon>
        <taxon>Fungi</taxon>
        <taxon>Dikarya</taxon>
        <taxon>Basidiomycota</taxon>
        <taxon>Agaricomycotina</taxon>
        <taxon>Tremellomycetes</taxon>
        <taxon>Trichosporonales</taxon>
        <taxon>Trichosporonaceae</taxon>
        <taxon>Vanrija</taxon>
    </lineage>
</organism>
<evidence type="ECO:0000256" key="1">
    <source>
        <dbReference type="SAM" id="MobiDB-lite"/>
    </source>
</evidence>
<feature type="region of interest" description="Disordered" evidence="1">
    <location>
        <begin position="215"/>
        <end position="329"/>
    </location>
</feature>
<feature type="compositionally biased region" description="Polar residues" evidence="1">
    <location>
        <begin position="291"/>
        <end position="308"/>
    </location>
</feature>
<dbReference type="RefSeq" id="XP_062630015.1">
    <property type="nucleotide sequence ID" value="XM_062774031.1"/>
</dbReference>
<accession>A0AAF0YFG0</accession>
<evidence type="ECO:0000313" key="3">
    <source>
        <dbReference type="Proteomes" id="UP000827549"/>
    </source>
</evidence>
<keyword evidence="3" id="KW-1185">Reference proteome</keyword>
<feature type="compositionally biased region" description="Pro residues" evidence="1">
    <location>
        <begin position="318"/>
        <end position="327"/>
    </location>
</feature>
<sequence length="493" mass="52243">MDQQTADVLAAFPQLYDVDRRFTPALWSYVPYAIRPSPQAVEAQRPSFHAPGVSLNAYRDACEQCKLGRKFCLTTHGTAPPCNTCFESYSFCNFAGGLLPAPSMEFQPLMGGMTFEPQAQLFLPTPAAPSHPTFWTGNGFMPPAVGHVFPGPQQASFGVQDDLAAVLGFDPALLEVLDPQPLPSAQTPQFVGPTPPVVTPAPMVVVPPAVVATPAPMVVSQPPPVITPNPVTEVDEDDTDDDAEGEEEEEEDAEGEDDDDGDDETDDEDASDGVSPSPSIPPPYPTPASSRQVSAASTYSTTSLDSQHTATPAYATPYTPPSAPPQPTQSFQADLVALLSRLHPASAAGRVSILQTYVTGIIPNTADGRRAAAALDELVFMLQKRAAHALLTALIAYHATGSFGANPAVSERLVLQAAAVSDADRLHALEQIMPSKLMFGSSPVPKDWTTAKAARRVDALMAHLAPVGKRVVIGAFIDLIFARADAHRATMEG</sequence>
<gene>
    <name evidence="2" type="ORF">LOC62_05G007505</name>
</gene>
<protein>
    <submittedName>
        <fullName evidence="2">Uncharacterized protein</fullName>
    </submittedName>
</protein>
<evidence type="ECO:0000313" key="2">
    <source>
        <dbReference type="EMBL" id="WOO83989.1"/>
    </source>
</evidence>
<name>A0AAF0YFG0_9TREE</name>
<reference evidence="2" key="1">
    <citation type="submission" date="2023-10" db="EMBL/GenBank/DDBJ databases">
        <authorList>
            <person name="Noh H."/>
        </authorList>
    </citation>
    <scope>NUCLEOTIDE SEQUENCE</scope>
    <source>
        <strain evidence="2">DUCC4014</strain>
    </source>
</reference>
<proteinExistence type="predicted"/>
<dbReference type="EMBL" id="CP086718">
    <property type="protein sequence ID" value="WOO83989.1"/>
    <property type="molecule type" value="Genomic_DNA"/>
</dbReference>
<dbReference type="GeneID" id="87810678"/>
<dbReference type="AlphaFoldDB" id="A0AAF0YFG0"/>
<dbReference type="Proteomes" id="UP000827549">
    <property type="component" value="Chromosome 5"/>
</dbReference>